<dbReference type="EMBL" id="CM037155">
    <property type="protein sequence ID" value="KAH7848126.1"/>
    <property type="molecule type" value="Genomic_DNA"/>
</dbReference>
<evidence type="ECO:0000313" key="1">
    <source>
        <dbReference type="EMBL" id="KAH7848126.1"/>
    </source>
</evidence>
<proteinExistence type="predicted"/>
<sequence>MASLLQKLLANQSAKSMITTFHKPQSPTLIPTLLNRLHQNSHKFNLSPFLGPPRTGDSISPHSPPIFPSYPFGLSLNPINLTGLVPSGPSEAVAGDTQAMWADSVKKKRKRKMNKHKYQKLRKRLRHN</sequence>
<evidence type="ECO:0000313" key="2">
    <source>
        <dbReference type="Proteomes" id="UP000828048"/>
    </source>
</evidence>
<comment type="caution">
    <text evidence="1">The sequence shown here is derived from an EMBL/GenBank/DDBJ whole genome shotgun (WGS) entry which is preliminary data.</text>
</comment>
<name>A0ACB7Y3Z6_9ERIC</name>
<keyword evidence="2" id="KW-1185">Reference proteome</keyword>
<gene>
    <name evidence="1" type="ORF">Vadar_034073</name>
</gene>
<accession>A0ACB7Y3Z6</accession>
<dbReference type="Proteomes" id="UP000828048">
    <property type="component" value="Chromosome 5"/>
</dbReference>
<reference evidence="1 2" key="1">
    <citation type="journal article" date="2021" name="Hortic Res">
        <title>High-quality reference genome and annotation aids understanding of berry development for evergreen blueberry (Vaccinium darrowii).</title>
        <authorList>
            <person name="Yu J."/>
            <person name="Hulse-Kemp A.M."/>
            <person name="Babiker E."/>
            <person name="Staton M."/>
        </authorList>
    </citation>
    <scope>NUCLEOTIDE SEQUENCE [LARGE SCALE GENOMIC DNA]</scope>
    <source>
        <strain evidence="2">cv. NJ 8807/NJ 8810</strain>
        <tissue evidence="1">Young leaf</tissue>
    </source>
</reference>
<protein>
    <submittedName>
        <fullName evidence="1">Uncharacterized protein</fullName>
    </submittedName>
</protein>
<organism evidence="1 2">
    <name type="scientific">Vaccinium darrowii</name>
    <dbReference type="NCBI Taxonomy" id="229202"/>
    <lineage>
        <taxon>Eukaryota</taxon>
        <taxon>Viridiplantae</taxon>
        <taxon>Streptophyta</taxon>
        <taxon>Embryophyta</taxon>
        <taxon>Tracheophyta</taxon>
        <taxon>Spermatophyta</taxon>
        <taxon>Magnoliopsida</taxon>
        <taxon>eudicotyledons</taxon>
        <taxon>Gunneridae</taxon>
        <taxon>Pentapetalae</taxon>
        <taxon>asterids</taxon>
        <taxon>Ericales</taxon>
        <taxon>Ericaceae</taxon>
        <taxon>Vaccinioideae</taxon>
        <taxon>Vaccinieae</taxon>
        <taxon>Vaccinium</taxon>
    </lineage>
</organism>